<dbReference type="SUPFAM" id="SSF53098">
    <property type="entry name" value="Ribonuclease H-like"/>
    <property type="match status" value="1"/>
</dbReference>
<protein>
    <submittedName>
        <fullName evidence="1">Mobile element protein</fullName>
    </submittedName>
</protein>
<evidence type="ECO:0000313" key="2">
    <source>
        <dbReference type="Proteomes" id="UP000049855"/>
    </source>
</evidence>
<dbReference type="InterPro" id="IPR012337">
    <property type="entry name" value="RNaseH-like_sf"/>
</dbReference>
<sequence>MAKAIKKDAVAENLVNKKFREHGPKKVLLTDITYVFYNSGNKAYLLVIKDACTKQVLAYVPSESLEVDFVLETIKELMHNHE</sequence>
<dbReference type="EMBL" id="CTRP01000014">
    <property type="protein sequence ID" value="CQR73866.1"/>
    <property type="molecule type" value="Genomic_DNA"/>
</dbReference>
<dbReference type="Gene3D" id="3.30.420.10">
    <property type="entry name" value="Ribonuclease H-like superfamily/Ribonuclease H"/>
    <property type="match status" value="1"/>
</dbReference>
<dbReference type="AlphaFoldDB" id="A0A0U1L2J5"/>
<evidence type="ECO:0000313" key="1">
    <source>
        <dbReference type="EMBL" id="CQR73866.1"/>
    </source>
</evidence>
<dbReference type="GO" id="GO:0003676">
    <property type="term" value="F:nucleic acid binding"/>
    <property type="evidence" value="ECO:0007669"/>
    <property type="project" value="InterPro"/>
</dbReference>
<gene>
    <name evidence="1" type="ORF">SpAn4DRAFT_0328</name>
</gene>
<dbReference type="InterPro" id="IPR036397">
    <property type="entry name" value="RNaseH_sf"/>
</dbReference>
<accession>A0A0U1L2J5</accession>
<proteinExistence type="predicted"/>
<organism evidence="1 2">
    <name type="scientific">Sporomusa ovata</name>
    <dbReference type="NCBI Taxonomy" id="2378"/>
    <lineage>
        <taxon>Bacteria</taxon>
        <taxon>Bacillati</taxon>
        <taxon>Bacillota</taxon>
        <taxon>Negativicutes</taxon>
        <taxon>Selenomonadales</taxon>
        <taxon>Sporomusaceae</taxon>
        <taxon>Sporomusa</taxon>
    </lineage>
</organism>
<name>A0A0U1L2J5_9FIRM</name>
<keyword evidence="2" id="KW-1185">Reference proteome</keyword>
<reference evidence="2" key="1">
    <citation type="submission" date="2015-03" db="EMBL/GenBank/DDBJ databases">
        <authorList>
            <person name="Nijsse Bart"/>
        </authorList>
    </citation>
    <scope>NUCLEOTIDE SEQUENCE [LARGE SCALE GENOMIC DNA]</scope>
</reference>
<dbReference type="Proteomes" id="UP000049855">
    <property type="component" value="Unassembled WGS sequence"/>
</dbReference>